<dbReference type="RefSeq" id="WP_048673390.1">
    <property type="nucleotide sequence ID" value="NZ_CBTJ020000042.1"/>
</dbReference>
<evidence type="ECO:0000256" key="2">
    <source>
        <dbReference type="ARBA" id="ARBA00012438"/>
    </source>
</evidence>
<dbReference type="Proteomes" id="UP000035760">
    <property type="component" value="Unassembled WGS sequence"/>
</dbReference>
<evidence type="ECO:0000313" key="8">
    <source>
        <dbReference type="EMBL" id="CDI02848.1"/>
    </source>
</evidence>
<organism evidence="8 9">
    <name type="scientific">Candidatus Competibacter denitrificans Run_A_D11</name>
    <dbReference type="NCBI Taxonomy" id="1400863"/>
    <lineage>
        <taxon>Bacteria</taxon>
        <taxon>Pseudomonadati</taxon>
        <taxon>Pseudomonadota</taxon>
        <taxon>Gammaproteobacteria</taxon>
        <taxon>Candidatus Competibacteraceae</taxon>
        <taxon>Candidatus Competibacter</taxon>
    </lineage>
</organism>
<proteinExistence type="predicted"/>
<evidence type="ECO:0000259" key="7">
    <source>
        <dbReference type="SMART" id="SM00388"/>
    </source>
</evidence>
<dbReference type="CDD" id="cd18774">
    <property type="entry name" value="PDC2_HK_sensor"/>
    <property type="match status" value="1"/>
</dbReference>
<keyword evidence="6" id="KW-1133">Transmembrane helix</keyword>
<dbReference type="OrthoDB" id="1931120at2"/>
<evidence type="ECO:0000256" key="6">
    <source>
        <dbReference type="SAM" id="Phobius"/>
    </source>
</evidence>
<evidence type="ECO:0000256" key="4">
    <source>
        <dbReference type="ARBA" id="ARBA00023012"/>
    </source>
</evidence>
<name>W6MDH0_9GAMM</name>
<reference evidence="8" key="2">
    <citation type="submission" date="2014-03" db="EMBL/GenBank/DDBJ databases">
        <title>Candidatus Competibacter-lineage genomes retrieved from metagenomes reveal functional metabolic diversity.</title>
        <authorList>
            <person name="McIlroy S.J."/>
            <person name="Albertsen M."/>
            <person name="Andresen E.K."/>
            <person name="Saunders A.M."/>
            <person name="Kristiansen R."/>
            <person name="Stokholm-Bjerregaard M."/>
            <person name="Nielsen K.L."/>
            <person name="Nielsen P.H."/>
        </authorList>
    </citation>
    <scope>NUCLEOTIDE SEQUENCE</scope>
    <source>
        <strain evidence="8">Run_A_D11</strain>
    </source>
</reference>
<keyword evidence="3" id="KW-0597">Phosphoprotein</keyword>
<dbReference type="CDD" id="cd00082">
    <property type="entry name" value="HisKA"/>
    <property type="match status" value="1"/>
</dbReference>
<accession>W6MDH0</accession>
<dbReference type="GO" id="GO:0000155">
    <property type="term" value="F:phosphorelay sensor kinase activity"/>
    <property type="evidence" value="ECO:0007669"/>
    <property type="project" value="InterPro"/>
</dbReference>
<sequence>MSGTTTPQGRLTRHYNRLLAWSAAPLSLVIILLTAQQFFNQRENELGQLHKIVTEQRVMLNAFIRTANLHVSAMRRQAEDFLTTASERQPSEWRAWLVPSQIAVDGAVLTTLSLDPAQQTAFKALSGTIIGRMALLSEPARQAELDMALALFALQRADHATTPFFRWSYYFSGQEDFVTAFPWQDNAVTVKSAQASTIENVLKYWFAYDVYRLATPERNPDGSSYWTDVYLDTAGAGLMVSHAAPVYQQGRYVGMVGTDVLLGFLTELLQSFSERWGQVWIVSETGQVLADPDHPYTAADQRVRTLADVLPESLRSVPISSLLQSSDEFRRVGSDYLHAQRLKSAPWYLLHSIPSSAITARLLPRLYPALIVIAGLALTLLIIHDLLRQRFIKPALALVDYLRAESTGQSLSVPPAVPVQWQPWFEVVTTTFQNNRGYLQTIQTLNADLEQRVEERTRQLENANRDLRLEMEVRQRVQDALRAAKVEVEQANQAKSTLMANMSHELRTPLNSILGYTQILLRDAGLSDKQRAGVETIHQSGERLAGLINDLLDLSKLAAPDVEGFVARRAARPAADSGVSDLILDQCFLPPASDIAALRVLAQRGDVKSLLVQMDELEQRDADYRPFVEQLREMARAFQVNQLVRLLSDPRLRF</sequence>
<dbReference type="SMART" id="SM00388">
    <property type="entry name" value="HisKA"/>
    <property type="match status" value="1"/>
</dbReference>
<keyword evidence="6" id="KW-0472">Membrane</keyword>
<protein>
    <recommendedName>
        <fullName evidence="2">histidine kinase</fullName>
        <ecNumber evidence="2">2.7.13.3</ecNumber>
    </recommendedName>
</protein>
<evidence type="ECO:0000256" key="1">
    <source>
        <dbReference type="ARBA" id="ARBA00000085"/>
    </source>
</evidence>
<dbReference type="STRING" id="1400863.BN873_350104"/>
<dbReference type="AlphaFoldDB" id="W6MDH0"/>
<comment type="caution">
    <text evidence="8">The sequence shown here is derived from an EMBL/GenBank/DDBJ whole genome shotgun (WGS) entry which is preliminary data.</text>
</comment>
<dbReference type="EMBL" id="CBTJ020000042">
    <property type="protein sequence ID" value="CDI02848.1"/>
    <property type="molecule type" value="Genomic_DNA"/>
</dbReference>
<dbReference type="Pfam" id="PF22673">
    <property type="entry name" value="MCP-like_PDC_1"/>
    <property type="match status" value="1"/>
</dbReference>
<evidence type="ECO:0000313" key="9">
    <source>
        <dbReference type="Proteomes" id="UP000035760"/>
    </source>
</evidence>
<feature type="transmembrane region" description="Helical" evidence="6">
    <location>
        <begin position="18"/>
        <end position="39"/>
    </location>
</feature>
<dbReference type="EC" id="2.7.13.3" evidence="2"/>
<dbReference type="PANTHER" id="PTHR45339:SF1">
    <property type="entry name" value="HYBRID SIGNAL TRANSDUCTION HISTIDINE KINASE J"/>
    <property type="match status" value="1"/>
</dbReference>
<keyword evidence="4" id="KW-0902">Two-component regulatory system</keyword>
<reference evidence="8" key="1">
    <citation type="submission" date="2013-07" db="EMBL/GenBank/DDBJ databases">
        <authorList>
            <person name="McIlroy S."/>
        </authorList>
    </citation>
    <scope>NUCLEOTIDE SEQUENCE [LARGE SCALE GENOMIC DNA]</scope>
    <source>
        <strain evidence="8">Run_A_D11</strain>
    </source>
</reference>
<dbReference type="Gene3D" id="1.10.287.130">
    <property type="match status" value="1"/>
</dbReference>
<evidence type="ECO:0000256" key="5">
    <source>
        <dbReference type="SAM" id="Coils"/>
    </source>
</evidence>
<evidence type="ECO:0000256" key="3">
    <source>
        <dbReference type="ARBA" id="ARBA00022553"/>
    </source>
</evidence>
<dbReference type="InterPro" id="IPR003661">
    <property type="entry name" value="HisK_dim/P_dom"/>
</dbReference>
<keyword evidence="6" id="KW-0812">Transmembrane</keyword>
<dbReference type="Pfam" id="PF00512">
    <property type="entry name" value="HisKA"/>
    <property type="match status" value="1"/>
</dbReference>
<keyword evidence="5" id="KW-0175">Coiled coil</keyword>
<gene>
    <name evidence="8" type="ORF">BN873_350104</name>
</gene>
<dbReference type="SUPFAM" id="SSF47384">
    <property type="entry name" value="Homodimeric domain of signal transducing histidine kinase"/>
    <property type="match status" value="1"/>
</dbReference>
<feature type="domain" description="Signal transduction histidine kinase dimerisation/phosphoacceptor" evidence="7">
    <location>
        <begin position="494"/>
        <end position="560"/>
    </location>
</feature>
<feature type="coiled-coil region" evidence="5">
    <location>
        <begin position="439"/>
        <end position="501"/>
    </location>
</feature>
<keyword evidence="9" id="KW-1185">Reference proteome</keyword>
<comment type="catalytic activity">
    <reaction evidence="1">
        <text>ATP + protein L-histidine = ADP + protein N-phospho-L-histidine.</text>
        <dbReference type="EC" id="2.7.13.3"/>
    </reaction>
</comment>
<dbReference type="Gene3D" id="3.30.450.20">
    <property type="entry name" value="PAS domain"/>
    <property type="match status" value="2"/>
</dbReference>
<dbReference type="PANTHER" id="PTHR45339">
    <property type="entry name" value="HYBRID SIGNAL TRANSDUCTION HISTIDINE KINASE J"/>
    <property type="match status" value="1"/>
</dbReference>
<dbReference type="InterPro" id="IPR036097">
    <property type="entry name" value="HisK_dim/P_sf"/>
</dbReference>